<feature type="transmembrane region" description="Helical" evidence="10">
    <location>
        <begin position="25"/>
        <end position="43"/>
    </location>
</feature>
<dbReference type="GeneID" id="28722877"/>
<comment type="similarity">
    <text evidence="2">Belongs to the polyprenol kinase family.</text>
</comment>
<feature type="transmembrane region" description="Helical" evidence="10">
    <location>
        <begin position="112"/>
        <end position="135"/>
    </location>
</feature>
<evidence type="ECO:0000256" key="1">
    <source>
        <dbReference type="ARBA" id="ARBA00004477"/>
    </source>
</evidence>
<gene>
    <name evidence="11" type="ORF">AW171_hschr31513</name>
</gene>
<feature type="transmembrane region" description="Helical" evidence="10">
    <location>
        <begin position="141"/>
        <end position="158"/>
    </location>
</feature>
<dbReference type="OrthoDB" id="377083at2759"/>
<dbReference type="InterPro" id="IPR032974">
    <property type="entry name" value="Polypren_kinase"/>
</dbReference>
<feature type="transmembrane region" description="Helical" evidence="10">
    <location>
        <begin position="270"/>
        <end position="290"/>
    </location>
</feature>
<evidence type="ECO:0000256" key="2">
    <source>
        <dbReference type="ARBA" id="ARBA00010794"/>
    </source>
</evidence>
<evidence type="ECO:0000256" key="4">
    <source>
        <dbReference type="ARBA" id="ARBA00022679"/>
    </source>
</evidence>
<comment type="subcellular location">
    <subcellularLocation>
        <location evidence="1">Endoplasmic reticulum membrane</location>
        <topology evidence="1">Multi-pass membrane protein</topology>
    </subcellularLocation>
</comment>
<dbReference type="GO" id="GO:0043048">
    <property type="term" value="P:dolichyl monophosphate biosynthetic process"/>
    <property type="evidence" value="ECO:0007669"/>
    <property type="project" value="TreeGrafter"/>
</dbReference>
<dbReference type="EC" id="2.7.1.108" evidence="3"/>
<dbReference type="PANTHER" id="PTHR13205:SF15">
    <property type="entry name" value="DOLICHOL KINASE"/>
    <property type="match status" value="1"/>
</dbReference>
<sequence length="488" mass="55176">MGKKVSKRSTSYYAVIRTLLSGERVVQWVILGTTFFLAANKLIKTNDDIALFVTLLGTAVAFGVGNAVWYRPGGSQIIKTLPSFNTVYLLFLPFMLSLLFNRDLVLVNCAMALNISLIPVFIRLPIQFAILLFNYGYHDDALRNLVALFINSFACFMLEHISELKSLDETECNLFSILLTNVIFLIHSDSRPFLILKTCMLAFLAGVLVNYSVLTLCRPIHPMFRTLTLLTMFAIVYTGFILKFLHIDKVNNGNALIWLLRFIWQSKTRMTILSCWIASLFLLFPNVFFFKSKMSLNMSRKIWHFLLLPLVVPSMLIEPEFTSIALAGIMTTFFVVEYFRYMELAPLGTFINSQFYHFADYRDLKGPLIVSYIYLMLGVSFPLLVNQSLVGIISLGVGDSLASIVGKNYGRNRWPGTRKTIEGTVAFVFSTAMFALVAQRYFGAFKGLSDGRIILACVLSGVLEGNSTLNDNLLIPAFMMIIMELFKY</sequence>
<dbReference type="PANTHER" id="PTHR13205">
    <property type="entry name" value="TRANSMEMBRANE PROTEIN 15-RELATED"/>
    <property type="match status" value="1"/>
</dbReference>
<dbReference type="STRING" id="45286.A0A120K1R3"/>
<feature type="transmembrane region" description="Helical" evidence="10">
    <location>
        <begin position="226"/>
        <end position="245"/>
    </location>
</feature>
<protein>
    <recommendedName>
        <fullName evidence="3">dolichol kinase</fullName>
        <ecNumber evidence="3">2.7.1.108</ecNumber>
    </recommendedName>
</protein>
<evidence type="ECO:0000256" key="8">
    <source>
        <dbReference type="ARBA" id="ARBA00022989"/>
    </source>
</evidence>
<feature type="transmembrane region" description="Helical" evidence="10">
    <location>
        <begin position="302"/>
        <end position="317"/>
    </location>
</feature>
<keyword evidence="12" id="KW-1185">Reference proteome</keyword>
<dbReference type="AlphaFoldDB" id="A0A120K1R3"/>
<accession>A0A120K1R3</accession>
<feature type="transmembrane region" description="Helical" evidence="10">
    <location>
        <begin position="193"/>
        <end position="214"/>
    </location>
</feature>
<evidence type="ECO:0000256" key="9">
    <source>
        <dbReference type="ARBA" id="ARBA00023136"/>
    </source>
</evidence>
<evidence type="ECO:0000256" key="3">
    <source>
        <dbReference type="ARBA" id="ARBA00012132"/>
    </source>
</evidence>
<dbReference type="GO" id="GO:0004168">
    <property type="term" value="F:dolichol kinase activity"/>
    <property type="evidence" value="ECO:0007669"/>
    <property type="project" value="UniProtKB-EC"/>
</dbReference>
<name>A0A120K1R3_9SACH</name>
<keyword evidence="9 10" id="KW-0472">Membrane</keyword>
<feature type="transmembrane region" description="Helical" evidence="10">
    <location>
        <begin position="364"/>
        <end position="383"/>
    </location>
</feature>
<keyword evidence="5 10" id="KW-0812">Transmembrane</keyword>
<dbReference type="RefSeq" id="XP_017986661.1">
    <property type="nucleotide sequence ID" value="XM_018131451.1"/>
</dbReference>
<evidence type="ECO:0000256" key="5">
    <source>
        <dbReference type="ARBA" id="ARBA00022692"/>
    </source>
</evidence>
<organism evidence="11 12">
    <name type="scientific">Eremothecium sinecaudum</name>
    <dbReference type="NCBI Taxonomy" id="45286"/>
    <lineage>
        <taxon>Eukaryota</taxon>
        <taxon>Fungi</taxon>
        <taxon>Dikarya</taxon>
        <taxon>Ascomycota</taxon>
        <taxon>Saccharomycotina</taxon>
        <taxon>Saccharomycetes</taxon>
        <taxon>Saccharomycetales</taxon>
        <taxon>Saccharomycetaceae</taxon>
        <taxon>Eremothecium</taxon>
    </lineage>
</organism>
<feature type="transmembrane region" description="Helical" evidence="10">
    <location>
        <begin position="50"/>
        <end position="70"/>
    </location>
</feature>
<reference evidence="11 12" key="1">
    <citation type="submission" date="2016-01" db="EMBL/GenBank/DDBJ databases">
        <title>Genome sequence of the yeast Holleya sinecauda.</title>
        <authorList>
            <person name="Dietrich F.S."/>
        </authorList>
    </citation>
    <scope>NUCLEOTIDE SEQUENCE [LARGE SCALE GENOMIC DNA]</scope>
    <source>
        <strain evidence="11 12">ATCC 58844</strain>
    </source>
</reference>
<feature type="transmembrane region" description="Helical" evidence="10">
    <location>
        <begin position="421"/>
        <end position="442"/>
    </location>
</feature>
<evidence type="ECO:0000256" key="6">
    <source>
        <dbReference type="ARBA" id="ARBA00022777"/>
    </source>
</evidence>
<keyword evidence="4" id="KW-0808">Transferase</keyword>
<evidence type="ECO:0000256" key="7">
    <source>
        <dbReference type="ARBA" id="ARBA00022824"/>
    </source>
</evidence>
<evidence type="ECO:0000313" key="11">
    <source>
        <dbReference type="EMBL" id="AMD19665.1"/>
    </source>
</evidence>
<proteinExistence type="inferred from homology"/>
<dbReference type="GO" id="GO:0005789">
    <property type="term" value="C:endoplasmic reticulum membrane"/>
    <property type="evidence" value="ECO:0007669"/>
    <property type="project" value="UniProtKB-SubCell"/>
</dbReference>
<feature type="transmembrane region" description="Helical" evidence="10">
    <location>
        <begin position="82"/>
        <end position="100"/>
    </location>
</feature>
<keyword evidence="7" id="KW-0256">Endoplasmic reticulum</keyword>
<dbReference type="EMBL" id="CP014243">
    <property type="protein sequence ID" value="AMD19665.1"/>
    <property type="molecule type" value="Genomic_DNA"/>
</dbReference>
<dbReference type="Proteomes" id="UP000243052">
    <property type="component" value="Chromosome iii"/>
</dbReference>
<keyword evidence="8 10" id="KW-1133">Transmembrane helix</keyword>
<evidence type="ECO:0000256" key="10">
    <source>
        <dbReference type="SAM" id="Phobius"/>
    </source>
</evidence>
<evidence type="ECO:0000313" key="12">
    <source>
        <dbReference type="Proteomes" id="UP000243052"/>
    </source>
</evidence>
<keyword evidence="6" id="KW-0418">Kinase</keyword>